<dbReference type="EMBL" id="CP013070">
    <property type="protein sequence ID" value="APL93336.1"/>
    <property type="molecule type" value="Genomic_DNA"/>
</dbReference>
<dbReference type="AlphaFoldDB" id="A0A1L5BKK2"/>
<accession>A0A1L5BKK2</accession>
<protein>
    <submittedName>
        <fullName evidence="1">Uncharacterized protein</fullName>
    </submittedName>
</protein>
<name>A0A1L5BKK2_SPHIB</name>
<proteinExistence type="predicted"/>
<evidence type="ECO:0000313" key="1">
    <source>
        <dbReference type="EMBL" id="APL93336.1"/>
    </source>
</evidence>
<dbReference type="Proteomes" id="UP000004550">
    <property type="component" value="Chromosome"/>
</dbReference>
<gene>
    <name evidence="1" type="ORF">SIDU_01690</name>
</gene>
<sequence length="104" mass="11831">MSGATVCFVGGDAAQQIQLLCRRRVDPRVPALAELVGHLLIDLVRIVSHWRFDLTASKHRSKRSRMPIRRDMACGEEQSIRIFPSQLAVMKRNVGSMVSRRHDH</sequence>
<organism evidence="1 2">
    <name type="scientific">Sphingobium indicum (strain DSM 16412 / CCM 7286 / MTCC 6364 / B90A)</name>
    <dbReference type="NCBI Taxonomy" id="861109"/>
    <lineage>
        <taxon>Bacteria</taxon>
        <taxon>Pseudomonadati</taxon>
        <taxon>Pseudomonadota</taxon>
        <taxon>Alphaproteobacteria</taxon>
        <taxon>Sphingomonadales</taxon>
        <taxon>Sphingomonadaceae</taxon>
        <taxon>Sphingobium</taxon>
    </lineage>
</organism>
<reference evidence="1 2" key="1">
    <citation type="journal article" date="2012" name="J. Bacteriol.">
        <title>Genome sequence of Sphingobium indicum B90A, a hexachlorocyclohexane-degrading bacterium.</title>
        <authorList>
            <person name="Anand S."/>
            <person name="Sangwan N."/>
            <person name="Lata P."/>
            <person name="Kaur J."/>
            <person name="Dua A."/>
            <person name="Singh A.K."/>
            <person name="Verma M."/>
            <person name="Kaur J."/>
            <person name="Khurana J.P."/>
            <person name="Khurana P."/>
            <person name="Mathur S."/>
            <person name="Lal R."/>
        </authorList>
    </citation>
    <scope>NUCLEOTIDE SEQUENCE [LARGE SCALE GENOMIC DNA]</scope>
    <source>
        <strain evidence="2">DSM 16412 / CCM 7286 / MTCC 6364 / B90A</strain>
    </source>
</reference>
<evidence type="ECO:0000313" key="2">
    <source>
        <dbReference type="Proteomes" id="UP000004550"/>
    </source>
</evidence>
<dbReference type="KEGG" id="sinb:SIDU_01690"/>